<dbReference type="KEGG" id="ndp:E2C04_09840"/>
<dbReference type="Gene3D" id="3.40.50.300">
    <property type="entry name" value="P-loop containing nucleotide triphosphate hydrolases"/>
    <property type="match status" value="1"/>
</dbReference>
<evidence type="ECO:0000313" key="1">
    <source>
        <dbReference type="EMBL" id="QCC77410.1"/>
    </source>
</evidence>
<gene>
    <name evidence="1" type="ORF">E2C04_09840</name>
</gene>
<dbReference type="EMBL" id="CP038462">
    <property type="protein sequence ID" value="QCC77410.1"/>
    <property type="molecule type" value="Genomic_DNA"/>
</dbReference>
<name>A0A4P7UBD1_9ACTN</name>
<evidence type="ECO:0000313" key="2">
    <source>
        <dbReference type="Proteomes" id="UP000297025"/>
    </source>
</evidence>
<protein>
    <submittedName>
        <fullName evidence="1">Uncharacterized protein</fullName>
    </submittedName>
</protein>
<proteinExistence type="predicted"/>
<organism evidence="1 2">
    <name type="scientific">Nocardioides daphniae</name>
    <dbReference type="NCBI Taxonomy" id="402297"/>
    <lineage>
        <taxon>Bacteria</taxon>
        <taxon>Bacillati</taxon>
        <taxon>Actinomycetota</taxon>
        <taxon>Actinomycetes</taxon>
        <taxon>Propionibacteriales</taxon>
        <taxon>Nocardioidaceae</taxon>
        <taxon>Nocardioides</taxon>
    </lineage>
</organism>
<sequence>MSSTHAKRGCRGRWLRRRPRRALIGEARRVWRCRSPLRHGATEARRFGAGACHALFLEVGREARRTVGGPSEIQGMLETSELLTAYEDATPAVLAADSGFPTLDGVTGGMVAGRVWVITGAPGHGRTTLTVQLACRLASASDQWVHLVTPSDDPQRVAAWLMAVQGASFDSQAKRCVPDGDRARYEEARQRVSDLALAVYASGEDTYVPEVHPFKARGGVPTAVVVDDADRVSGMGPFAVEACRDAGQFVLVSLPRHLLFGDTGNGSNLDPGWARAADVILELSTPGVPEAKSRPGEVDLRILYNRWGFSRSVLLHHQPQWARFREAHS</sequence>
<dbReference type="AlphaFoldDB" id="A0A4P7UBD1"/>
<dbReference type="InterPro" id="IPR027417">
    <property type="entry name" value="P-loop_NTPase"/>
</dbReference>
<dbReference type="SUPFAM" id="SSF52540">
    <property type="entry name" value="P-loop containing nucleoside triphosphate hydrolases"/>
    <property type="match status" value="1"/>
</dbReference>
<dbReference type="Proteomes" id="UP000297025">
    <property type="component" value="Chromosome"/>
</dbReference>
<reference evidence="1 2" key="1">
    <citation type="journal article" date="2008" name="Int. J. Syst. Evol. Microbiol.">
        <title>Nocardioides daphniae sp. nov., isolated from Daphnia cucullata (Crustacea: Cladocera).</title>
        <authorList>
            <person name="Toth E.M."/>
            <person name="Keki Z."/>
            <person name="Homonnay Z.G."/>
            <person name="Borsodi A.K."/>
            <person name="Marialigeti K."/>
            <person name="Schumann P."/>
        </authorList>
    </citation>
    <scope>NUCLEOTIDE SEQUENCE [LARGE SCALE GENOMIC DNA]</scope>
    <source>
        <strain evidence="1 2">JCM 16608</strain>
    </source>
</reference>
<accession>A0A4P7UBD1</accession>